<protein>
    <submittedName>
        <fullName evidence="3">LINE-1 retrotransposable element ORF2 protein</fullName>
    </submittedName>
</protein>
<dbReference type="PROSITE" id="PS50878">
    <property type="entry name" value="RT_POL"/>
    <property type="match status" value="1"/>
</dbReference>
<dbReference type="EMBL" id="JACEEZ010021989">
    <property type="protein sequence ID" value="KAG0712910.1"/>
    <property type="molecule type" value="Genomic_DNA"/>
</dbReference>
<evidence type="ECO:0000256" key="1">
    <source>
        <dbReference type="SAM" id="MobiDB-lite"/>
    </source>
</evidence>
<name>A0A8J4Y0A1_CHIOP</name>
<organism evidence="3 4">
    <name type="scientific">Chionoecetes opilio</name>
    <name type="common">Atlantic snow crab</name>
    <name type="synonym">Cancer opilio</name>
    <dbReference type="NCBI Taxonomy" id="41210"/>
    <lineage>
        <taxon>Eukaryota</taxon>
        <taxon>Metazoa</taxon>
        <taxon>Ecdysozoa</taxon>
        <taxon>Arthropoda</taxon>
        <taxon>Crustacea</taxon>
        <taxon>Multicrustacea</taxon>
        <taxon>Malacostraca</taxon>
        <taxon>Eumalacostraca</taxon>
        <taxon>Eucarida</taxon>
        <taxon>Decapoda</taxon>
        <taxon>Pleocyemata</taxon>
        <taxon>Brachyura</taxon>
        <taxon>Eubrachyura</taxon>
        <taxon>Majoidea</taxon>
        <taxon>Majidae</taxon>
        <taxon>Chionoecetes</taxon>
    </lineage>
</organism>
<feature type="compositionally biased region" description="Polar residues" evidence="1">
    <location>
        <begin position="269"/>
        <end position="281"/>
    </location>
</feature>
<dbReference type="PANTHER" id="PTHR19446">
    <property type="entry name" value="REVERSE TRANSCRIPTASES"/>
    <property type="match status" value="1"/>
</dbReference>
<feature type="region of interest" description="Disordered" evidence="1">
    <location>
        <begin position="268"/>
        <end position="290"/>
    </location>
</feature>
<keyword evidence="4" id="KW-1185">Reference proteome</keyword>
<feature type="region of interest" description="Disordered" evidence="1">
    <location>
        <begin position="217"/>
        <end position="236"/>
    </location>
</feature>
<dbReference type="GO" id="GO:0071897">
    <property type="term" value="P:DNA biosynthetic process"/>
    <property type="evidence" value="ECO:0007669"/>
    <property type="project" value="UniProtKB-ARBA"/>
</dbReference>
<dbReference type="InterPro" id="IPR043502">
    <property type="entry name" value="DNA/RNA_pol_sf"/>
</dbReference>
<evidence type="ECO:0000313" key="3">
    <source>
        <dbReference type="EMBL" id="KAG0712910.1"/>
    </source>
</evidence>
<evidence type="ECO:0000313" key="4">
    <source>
        <dbReference type="Proteomes" id="UP000770661"/>
    </source>
</evidence>
<proteinExistence type="predicted"/>
<dbReference type="Pfam" id="PF00078">
    <property type="entry name" value="RVT_1"/>
    <property type="match status" value="1"/>
</dbReference>
<accession>A0A8J4Y0A1</accession>
<feature type="compositionally biased region" description="Low complexity" evidence="1">
    <location>
        <begin position="449"/>
        <end position="459"/>
    </location>
</feature>
<dbReference type="OrthoDB" id="6381015at2759"/>
<dbReference type="AlphaFoldDB" id="A0A8J4Y0A1"/>
<gene>
    <name evidence="3" type="primary">Pol_2</name>
    <name evidence="3" type="ORF">GWK47_017379</name>
</gene>
<dbReference type="InterPro" id="IPR000477">
    <property type="entry name" value="RT_dom"/>
</dbReference>
<dbReference type="Proteomes" id="UP000770661">
    <property type="component" value="Unassembled WGS sequence"/>
</dbReference>
<feature type="domain" description="Reverse transcriptase" evidence="2">
    <location>
        <begin position="19"/>
        <end position="264"/>
    </location>
</feature>
<sequence>MLAHAGPAGDAALLATLNASWLAGHLPPAWKEADIQPIPKPREPTKLRPISLISCTAKTAERMVLSRLQWRVGALHPHVFGFTRGVGTADSLLTLLTQANNCPTVTVFLDLEKAFELASPHAILATLARKGIRGRLLAWLEDYLQHRRARVKFQGLKSRYKELENGTPQGASSARFLFNLLMEELVALPFQAGTVLLSYADDLALVVTGRGDGFANAARSRPHHRQVRGAGPQDLAQKSRAMTIKAANPVLLHLRMLSRLGWGSGLRSAAQNPRSSSSPPTHLTPKEAARMSRAWSFASANEAHDDDDESVPSLVIDMSVRSEDQQEAAQGRDWTTVVNGRAARRKFKLGSLVVHASAYLAITALEDENPTLRMEAQPHVVSATRLRGRDNIATRQVLIVHEGPPPAKLTLRPWGTYTLRPYRSEPVRCYKCQRFNHLQCPERLRRMPRLQQQPQAPRWRQNRYHETRGQPQEQQRQHRFIPAPLPARPAWVKAAKQPSPLIPRDPTPGRGSDGRESEAQLPVSVEEAATITPAAILSPPLPKRETGTRSRSPPQEFALKVSRPASYLTCSA</sequence>
<feature type="region of interest" description="Disordered" evidence="1">
    <location>
        <begin position="490"/>
        <end position="572"/>
    </location>
</feature>
<evidence type="ECO:0000259" key="2">
    <source>
        <dbReference type="PROSITE" id="PS50878"/>
    </source>
</evidence>
<feature type="region of interest" description="Disordered" evidence="1">
    <location>
        <begin position="448"/>
        <end position="477"/>
    </location>
</feature>
<reference evidence="3" key="1">
    <citation type="submission" date="2020-07" db="EMBL/GenBank/DDBJ databases">
        <title>The High-quality genome of the commercially important snow crab, Chionoecetes opilio.</title>
        <authorList>
            <person name="Jeong J.-H."/>
            <person name="Ryu S."/>
        </authorList>
    </citation>
    <scope>NUCLEOTIDE SEQUENCE</scope>
    <source>
        <strain evidence="3">MADBK_172401_WGS</strain>
        <tissue evidence="3">Digestive gland</tissue>
    </source>
</reference>
<dbReference type="SUPFAM" id="SSF56672">
    <property type="entry name" value="DNA/RNA polymerases"/>
    <property type="match status" value="1"/>
</dbReference>
<comment type="caution">
    <text evidence="3">The sequence shown here is derived from an EMBL/GenBank/DDBJ whole genome shotgun (WGS) entry which is preliminary data.</text>
</comment>